<dbReference type="PANTHER" id="PTHR23404">
    <property type="entry name" value="MOLYBDOPTERIN SYNTHASE RELATED"/>
    <property type="match status" value="1"/>
</dbReference>
<name>A0A2V3J1V6_9FLOR</name>
<dbReference type="UniPathway" id="UPA00344"/>
<protein>
    <recommendedName>
        <fullName evidence="4">Molybdopterin synthase catalytic subunit</fullName>
        <ecNumber evidence="4">2.8.1.12</ecNumber>
    </recommendedName>
    <alternativeName>
        <fullName evidence="4">Molybdenum cofactor synthesis protein 2 large subunit</fullName>
    </alternativeName>
    <alternativeName>
        <fullName evidence="4">Molybdenum cofactor synthesis protein 2B</fullName>
        <shortName evidence="4">MOCS2B</shortName>
    </alternativeName>
</protein>
<comment type="subcellular location">
    <subcellularLocation>
        <location evidence="4">Cytoplasm</location>
    </subcellularLocation>
</comment>
<dbReference type="Pfam" id="PF02391">
    <property type="entry name" value="MoaE"/>
    <property type="match status" value="1"/>
</dbReference>
<feature type="binding site" evidence="4">
    <location>
        <position position="121"/>
    </location>
    <ligand>
        <name>substrate</name>
    </ligand>
</feature>
<gene>
    <name evidence="5" type="ORF">BWQ96_01799</name>
</gene>
<dbReference type="Gene3D" id="3.90.1170.40">
    <property type="entry name" value="Molybdopterin biosynthesis MoaE subunit"/>
    <property type="match status" value="1"/>
</dbReference>
<dbReference type="GO" id="GO:0006777">
    <property type="term" value="P:Mo-molybdopterin cofactor biosynthetic process"/>
    <property type="evidence" value="ECO:0007669"/>
    <property type="project" value="UniProtKB-UniRule"/>
</dbReference>
<dbReference type="InterPro" id="IPR028888">
    <property type="entry name" value="MOCS2B_euk"/>
</dbReference>
<feature type="binding site" evidence="4">
    <location>
        <begin position="105"/>
        <end position="106"/>
    </location>
    <ligand>
        <name>substrate</name>
    </ligand>
</feature>
<evidence type="ECO:0000256" key="2">
    <source>
        <dbReference type="ARBA" id="ARBA00022679"/>
    </source>
</evidence>
<organism evidence="5 6">
    <name type="scientific">Gracilariopsis chorda</name>
    <dbReference type="NCBI Taxonomy" id="448386"/>
    <lineage>
        <taxon>Eukaryota</taxon>
        <taxon>Rhodophyta</taxon>
        <taxon>Florideophyceae</taxon>
        <taxon>Rhodymeniophycidae</taxon>
        <taxon>Gracilariales</taxon>
        <taxon>Gracilariaceae</taxon>
        <taxon>Gracilariopsis</taxon>
    </lineage>
</organism>
<evidence type="ECO:0000313" key="6">
    <source>
        <dbReference type="Proteomes" id="UP000247409"/>
    </source>
</evidence>
<dbReference type="InterPro" id="IPR036563">
    <property type="entry name" value="MoaE_sf"/>
</dbReference>
<comment type="function">
    <text evidence="4">Catalytic subunit of the molybdopterin synthase complex, a complex that catalyzes the conversion of precursor Z into molybdopterin. Acts by mediating the incorporation of 2 sulfur atoms from thiocarboxylated MOCS2A into precursor Z to generate a dithiolene group.</text>
</comment>
<comment type="catalytic activity">
    <reaction evidence="4">
        <text>2 [molybdopterin-synthase sulfur-carrier protein]-C-terminal-Gly-aminoethanethioate + cyclic pyranopterin phosphate + H2O = molybdopterin + 2 [molybdopterin-synthase sulfur-carrier protein]-C-terminal Gly-Gly + 2 H(+)</text>
        <dbReference type="Rhea" id="RHEA:26333"/>
        <dbReference type="Rhea" id="RHEA-COMP:12202"/>
        <dbReference type="Rhea" id="RHEA-COMP:19907"/>
        <dbReference type="ChEBI" id="CHEBI:15377"/>
        <dbReference type="ChEBI" id="CHEBI:15378"/>
        <dbReference type="ChEBI" id="CHEBI:58698"/>
        <dbReference type="ChEBI" id="CHEBI:59648"/>
        <dbReference type="ChEBI" id="CHEBI:90778"/>
        <dbReference type="ChEBI" id="CHEBI:232372"/>
        <dbReference type="EC" id="2.8.1.12"/>
    </reaction>
</comment>
<comment type="subunit">
    <text evidence="4">Heterotetramer; composed of 2 small (MOCS2A) and 2 large (MOCS2B) subunits.</text>
</comment>
<evidence type="ECO:0000256" key="1">
    <source>
        <dbReference type="ARBA" id="ARBA00022490"/>
    </source>
</evidence>
<dbReference type="AlphaFoldDB" id="A0A2V3J1V6"/>
<proteinExistence type="inferred from homology"/>
<feature type="binding site" evidence="4">
    <location>
        <begin position="128"/>
        <end position="130"/>
    </location>
    <ligand>
        <name>substrate</name>
    </ligand>
</feature>
<sequence>MADEDNVIVLTEEPLSVDSAMAAVSRDCAGGVSLFVGTTRDNFEGKTVVRLEYEAYHSMAIKEMRSLCDTARSKWPQITAIAIMHRLGVVPVREASVIIAVSSPHRIDAIEACHSLIDELKARVPIWKKEVYQQGSQWKANKEFKV</sequence>
<dbReference type="STRING" id="448386.A0A2V3J1V6"/>
<dbReference type="EMBL" id="NBIV01000014">
    <property type="protein sequence ID" value="PXF48339.1"/>
    <property type="molecule type" value="Genomic_DNA"/>
</dbReference>
<keyword evidence="1 4" id="KW-0963">Cytoplasm</keyword>
<comment type="pathway">
    <text evidence="4">Cofactor biosynthesis; molybdopterin biosynthesis.</text>
</comment>
<reference evidence="5 6" key="1">
    <citation type="journal article" date="2018" name="Mol. Biol. Evol.">
        <title>Analysis of the draft genome of the red seaweed Gracilariopsis chorda provides insights into genome size evolution in Rhodophyta.</title>
        <authorList>
            <person name="Lee J."/>
            <person name="Yang E.C."/>
            <person name="Graf L."/>
            <person name="Yang J.H."/>
            <person name="Qiu H."/>
            <person name="Zel Zion U."/>
            <person name="Chan C.X."/>
            <person name="Stephens T.G."/>
            <person name="Weber A.P.M."/>
            <person name="Boo G.H."/>
            <person name="Boo S.M."/>
            <person name="Kim K.M."/>
            <person name="Shin Y."/>
            <person name="Jung M."/>
            <person name="Lee S.J."/>
            <person name="Yim H.S."/>
            <person name="Lee J.H."/>
            <person name="Bhattacharya D."/>
            <person name="Yoon H.S."/>
        </authorList>
    </citation>
    <scope>NUCLEOTIDE SEQUENCE [LARGE SCALE GENOMIC DNA]</scope>
    <source>
        <strain evidence="5 6">SKKU-2015</strain>
        <tissue evidence="5">Whole body</tissue>
    </source>
</reference>
<dbReference type="FunFam" id="3.90.1170.40:FF:000002">
    <property type="entry name" value="Molybdopterin synthase catalytic subunit"/>
    <property type="match status" value="1"/>
</dbReference>
<dbReference type="GO" id="GO:1990140">
    <property type="term" value="C:molybdopterin synthase complex"/>
    <property type="evidence" value="ECO:0007669"/>
    <property type="project" value="UniProtKB-UniRule"/>
</dbReference>
<keyword evidence="2 4" id="KW-0808">Transferase</keyword>
<evidence type="ECO:0000256" key="3">
    <source>
        <dbReference type="ARBA" id="ARBA00023150"/>
    </source>
</evidence>
<comment type="caution">
    <text evidence="5">The sequence shown here is derived from an EMBL/GenBank/DDBJ whole genome shotgun (WGS) entry which is preliminary data.</text>
</comment>
<accession>A0A2V3J1V6</accession>
<dbReference type="CDD" id="cd00756">
    <property type="entry name" value="MoaE"/>
    <property type="match status" value="1"/>
</dbReference>
<dbReference type="SUPFAM" id="SSF54690">
    <property type="entry name" value="Molybdopterin synthase subunit MoaE"/>
    <property type="match status" value="1"/>
</dbReference>
<dbReference type="HAMAP" id="MF_03052">
    <property type="entry name" value="MOC2B"/>
    <property type="match status" value="1"/>
</dbReference>
<dbReference type="Proteomes" id="UP000247409">
    <property type="component" value="Unassembled WGS sequence"/>
</dbReference>
<keyword evidence="3 4" id="KW-0501">Molybdenum cofactor biosynthesis</keyword>
<keyword evidence="6" id="KW-1185">Reference proteome</keyword>
<dbReference type="InterPro" id="IPR003448">
    <property type="entry name" value="Mopterin_biosynth_MoaE"/>
</dbReference>
<dbReference type="OrthoDB" id="5531344at2759"/>
<evidence type="ECO:0000256" key="4">
    <source>
        <dbReference type="HAMAP-Rule" id="MF_03052"/>
    </source>
</evidence>
<evidence type="ECO:0000313" key="5">
    <source>
        <dbReference type="EMBL" id="PXF48339.1"/>
    </source>
</evidence>
<dbReference type="GO" id="GO:0030366">
    <property type="term" value="F:molybdopterin synthase activity"/>
    <property type="evidence" value="ECO:0007669"/>
    <property type="project" value="UniProtKB-UniRule"/>
</dbReference>
<comment type="similarity">
    <text evidence="4">Belongs to the MoaE family. MOCS2B subfamily.</text>
</comment>
<dbReference type="EC" id="2.8.1.12" evidence="4"/>